<evidence type="ECO:0000313" key="3">
    <source>
        <dbReference type="Proteomes" id="UP000006380"/>
    </source>
</evidence>
<feature type="transmembrane region" description="Helical" evidence="1">
    <location>
        <begin position="123"/>
        <end position="141"/>
    </location>
</feature>
<dbReference type="Pfam" id="PF11335">
    <property type="entry name" value="DUF3137"/>
    <property type="match status" value="1"/>
</dbReference>
<reference evidence="2" key="1">
    <citation type="submission" date="2016-07" db="EMBL/GenBank/DDBJ databases">
        <title>Comparative genomics of the Campylobacter concisus group.</title>
        <authorList>
            <person name="Miller W.G."/>
            <person name="Yee E."/>
            <person name="Chapman M.H."/>
            <person name="Huynh S."/>
            <person name="Bono J.L."/>
            <person name="On S.L.W."/>
            <person name="StLeger J."/>
            <person name="Foster G."/>
            <person name="Parker C.T."/>
        </authorList>
    </citation>
    <scope>NUCLEOTIDE SEQUENCE</scope>
    <source>
        <strain evidence="2">525.92</strain>
    </source>
</reference>
<dbReference type="Proteomes" id="UP000006380">
    <property type="component" value="Chromosome"/>
</dbReference>
<organism evidence="2 3">
    <name type="scientific">Campylobacter curvus (strain 525.92)</name>
    <dbReference type="NCBI Taxonomy" id="360105"/>
    <lineage>
        <taxon>Bacteria</taxon>
        <taxon>Pseudomonadati</taxon>
        <taxon>Campylobacterota</taxon>
        <taxon>Epsilonproteobacteria</taxon>
        <taxon>Campylobacterales</taxon>
        <taxon>Campylobacteraceae</taxon>
        <taxon>Campylobacter</taxon>
    </lineage>
</organism>
<proteinExistence type="predicted"/>
<evidence type="ECO:0000256" key="1">
    <source>
        <dbReference type="SAM" id="Phobius"/>
    </source>
</evidence>
<name>A7H0N9_CAMC5</name>
<dbReference type="KEGG" id="ccv:CCV52592_0635"/>
<gene>
    <name evidence="2" type="ORF">CCV52592_0635</name>
</gene>
<feature type="transmembrane region" description="Helical" evidence="1">
    <location>
        <begin position="42"/>
        <end position="60"/>
    </location>
</feature>
<dbReference type="AlphaFoldDB" id="A7H0N9"/>
<feature type="transmembrane region" description="Helical" evidence="1">
    <location>
        <begin position="98"/>
        <end position="117"/>
    </location>
</feature>
<sequence>MLKKALILLFLIFVATIMTISVAVYSQNTAQFIFDFNDHMPEIIMVSFIVALIVKNLGVFEPKKKPQTAANLHIDAADIINGAELAALEKQRQELNKLIKKATFISIGVAGCIAAAMSKFFDMFWGIASGFMVYGLVYAVMTSAKMREFSSNFKTKITKSIVRDFGLSYNEKGSLSINDFFEIYDCEVDEYYGEDLISGEVEGVNVKFSDFCAIDIVKTQKNTRRITRFEGILFAADFNKRLNSVTYICHKDSSYLIKDGERAKMDNVEFERFYDVYTSDQINARYALTPNLMQQILALQAGFDCPVNIVLSKSKILMAIDKRENSFEPDLNVPLTDNGAIRGYIAEIASFVAIVKELNLNRKIWKI</sequence>
<dbReference type="STRING" id="360105.CCV52592_0635"/>
<keyword evidence="1" id="KW-0812">Transmembrane</keyword>
<dbReference type="InterPro" id="IPR021484">
    <property type="entry name" value="DUF3137"/>
</dbReference>
<accession>A7H0N9</accession>
<dbReference type="EMBL" id="CP000767">
    <property type="protein sequence ID" value="EAU01414.1"/>
    <property type="molecule type" value="Genomic_DNA"/>
</dbReference>
<keyword evidence="1" id="KW-1133">Transmembrane helix</keyword>
<dbReference type="OrthoDB" id="4960523at2"/>
<protein>
    <submittedName>
        <fullName evidence="2">Hypothetical membrane protein (DUF3137 domain)</fullName>
    </submittedName>
</protein>
<evidence type="ECO:0000313" key="2">
    <source>
        <dbReference type="EMBL" id="EAU01414.1"/>
    </source>
</evidence>
<dbReference type="HOGENOM" id="CLU_064247_1_0_7"/>
<dbReference type="RefSeq" id="WP_011992765.1">
    <property type="nucleotide sequence ID" value="NC_009715.2"/>
</dbReference>
<keyword evidence="3" id="KW-1185">Reference proteome</keyword>
<keyword evidence="1" id="KW-0472">Membrane</keyword>